<dbReference type="AlphaFoldDB" id="A0A550CTM2"/>
<comment type="caution">
    <text evidence="2">The sequence shown here is derived from an EMBL/GenBank/DDBJ whole genome shotgun (WGS) entry which is preliminary data.</text>
</comment>
<sequence>MMFAKSLAILASAALAAAELHIVWFDNRCGNGEPVIVQNGEQLSSGDYSYIFRGPATAASAFLQDGSCGAAGENCTLVEFTLVDGVNSADISLIEPHTFSQSVGFAYSNGCDGEGKTCASADCPEAFHDADDFDAEVQCARNDVNLNITFC</sequence>
<organism evidence="2 3">
    <name type="scientific">Schizophyllum amplum</name>
    <dbReference type="NCBI Taxonomy" id="97359"/>
    <lineage>
        <taxon>Eukaryota</taxon>
        <taxon>Fungi</taxon>
        <taxon>Dikarya</taxon>
        <taxon>Basidiomycota</taxon>
        <taxon>Agaricomycotina</taxon>
        <taxon>Agaricomycetes</taxon>
        <taxon>Agaricomycetidae</taxon>
        <taxon>Agaricales</taxon>
        <taxon>Schizophyllaceae</taxon>
        <taxon>Schizophyllum</taxon>
    </lineage>
</organism>
<dbReference type="EMBL" id="VDMD01000002">
    <property type="protein sequence ID" value="TRM68135.1"/>
    <property type="molecule type" value="Genomic_DNA"/>
</dbReference>
<dbReference type="OrthoDB" id="3342934at2759"/>
<keyword evidence="3" id="KW-1185">Reference proteome</keyword>
<name>A0A550CTM2_9AGAR</name>
<dbReference type="Proteomes" id="UP000320762">
    <property type="component" value="Unassembled WGS sequence"/>
</dbReference>
<keyword evidence="1" id="KW-0732">Signal</keyword>
<evidence type="ECO:0000256" key="1">
    <source>
        <dbReference type="SAM" id="SignalP"/>
    </source>
</evidence>
<accession>A0A550CTM2</accession>
<dbReference type="STRING" id="97359.A0A550CTM2"/>
<proteinExistence type="predicted"/>
<feature type="signal peptide" evidence="1">
    <location>
        <begin position="1"/>
        <end position="18"/>
    </location>
</feature>
<evidence type="ECO:0000313" key="3">
    <source>
        <dbReference type="Proteomes" id="UP000320762"/>
    </source>
</evidence>
<dbReference type="InterPro" id="IPR037176">
    <property type="entry name" value="Osmotin/thaumatin-like_sf"/>
</dbReference>
<gene>
    <name evidence="2" type="ORF">BD626DRAFT_555017</name>
</gene>
<evidence type="ECO:0000313" key="2">
    <source>
        <dbReference type="EMBL" id="TRM68135.1"/>
    </source>
</evidence>
<evidence type="ECO:0008006" key="4">
    <source>
        <dbReference type="Google" id="ProtNLM"/>
    </source>
</evidence>
<dbReference type="SUPFAM" id="SSF49870">
    <property type="entry name" value="Osmotin, thaumatin-like protein"/>
    <property type="match status" value="1"/>
</dbReference>
<protein>
    <recommendedName>
        <fullName evidence="4">Glycopeptide</fullName>
    </recommendedName>
</protein>
<reference evidence="2 3" key="1">
    <citation type="journal article" date="2019" name="New Phytol.">
        <title>Comparative genomics reveals unique wood-decay strategies and fruiting body development in the Schizophyllaceae.</title>
        <authorList>
            <person name="Almasi E."/>
            <person name="Sahu N."/>
            <person name="Krizsan K."/>
            <person name="Balint B."/>
            <person name="Kovacs G.M."/>
            <person name="Kiss B."/>
            <person name="Cseklye J."/>
            <person name="Drula E."/>
            <person name="Henrissat B."/>
            <person name="Nagy I."/>
            <person name="Chovatia M."/>
            <person name="Adam C."/>
            <person name="LaButti K."/>
            <person name="Lipzen A."/>
            <person name="Riley R."/>
            <person name="Grigoriev I.V."/>
            <person name="Nagy L.G."/>
        </authorList>
    </citation>
    <scope>NUCLEOTIDE SEQUENCE [LARGE SCALE GENOMIC DNA]</scope>
    <source>
        <strain evidence="2 3">NL-1724</strain>
    </source>
</reference>
<feature type="chain" id="PRO_5021863306" description="Glycopeptide" evidence="1">
    <location>
        <begin position="19"/>
        <end position="151"/>
    </location>
</feature>